<evidence type="ECO:0000313" key="8">
    <source>
        <dbReference type="Proteomes" id="UP000647491"/>
    </source>
</evidence>
<organism evidence="7 8">
    <name type="scientific">Enterocloster hominis</name>
    <name type="common">ex Liu et al. 2021</name>
    <dbReference type="NCBI Taxonomy" id="2763663"/>
    <lineage>
        <taxon>Bacteria</taxon>
        <taxon>Bacillati</taxon>
        <taxon>Bacillota</taxon>
        <taxon>Clostridia</taxon>
        <taxon>Lachnospirales</taxon>
        <taxon>Lachnospiraceae</taxon>
        <taxon>Enterocloster</taxon>
    </lineage>
</organism>
<dbReference type="InterPro" id="IPR024936">
    <property type="entry name" value="Cyclophilin-type_PPIase"/>
</dbReference>
<dbReference type="SUPFAM" id="SSF50891">
    <property type="entry name" value="Cyclophilin-like"/>
    <property type="match status" value="1"/>
</dbReference>
<keyword evidence="3 5" id="KW-0697">Rotamase</keyword>
<evidence type="ECO:0000256" key="3">
    <source>
        <dbReference type="ARBA" id="ARBA00023110"/>
    </source>
</evidence>
<evidence type="ECO:0000256" key="4">
    <source>
        <dbReference type="ARBA" id="ARBA00023235"/>
    </source>
</evidence>
<comment type="similarity">
    <text evidence="2 5">Belongs to the cyclophilin-type PPIase family.</text>
</comment>
<dbReference type="PRINTS" id="PR00153">
    <property type="entry name" value="CSAPPISMRASE"/>
</dbReference>
<dbReference type="PIRSF" id="PIRSF001467">
    <property type="entry name" value="Peptidylpro_ismrse"/>
    <property type="match status" value="1"/>
</dbReference>
<evidence type="ECO:0000256" key="2">
    <source>
        <dbReference type="ARBA" id="ARBA00007365"/>
    </source>
</evidence>
<dbReference type="InterPro" id="IPR029000">
    <property type="entry name" value="Cyclophilin-like_dom_sf"/>
</dbReference>
<dbReference type="PROSITE" id="PS50072">
    <property type="entry name" value="CSA_PPIASE_2"/>
    <property type="match status" value="1"/>
</dbReference>
<dbReference type="RefSeq" id="WP_262426771.1">
    <property type="nucleotide sequence ID" value="NZ_JACRTJ010000005.1"/>
</dbReference>
<dbReference type="InterPro" id="IPR044666">
    <property type="entry name" value="Cyclophilin_A-like"/>
</dbReference>
<name>A0ABR7NQX8_9FIRM</name>
<comment type="function">
    <text evidence="1 5">PPIases accelerate the folding of proteins. It catalyzes the cis-trans isomerization of proline imidic peptide bonds in oligopeptides.</text>
</comment>
<dbReference type="Gene3D" id="2.40.100.10">
    <property type="entry name" value="Cyclophilin-like"/>
    <property type="match status" value="1"/>
</dbReference>
<dbReference type="Pfam" id="PF00160">
    <property type="entry name" value="Pro_isomerase"/>
    <property type="match status" value="1"/>
</dbReference>
<dbReference type="PANTHER" id="PTHR45625:SF4">
    <property type="entry name" value="PEPTIDYLPROLYL ISOMERASE DOMAIN AND WD REPEAT-CONTAINING PROTEIN 1"/>
    <property type="match status" value="1"/>
</dbReference>
<gene>
    <name evidence="7" type="ORF">H8708_01805</name>
</gene>
<evidence type="ECO:0000256" key="5">
    <source>
        <dbReference type="RuleBase" id="RU363019"/>
    </source>
</evidence>
<dbReference type="InterPro" id="IPR002130">
    <property type="entry name" value="Cyclophilin-type_PPIase_dom"/>
</dbReference>
<dbReference type="EC" id="5.2.1.8" evidence="5"/>
<keyword evidence="4 5" id="KW-0413">Isomerase</keyword>
<feature type="domain" description="PPIase cyclophilin-type" evidence="6">
    <location>
        <begin position="16"/>
        <end position="159"/>
    </location>
</feature>
<dbReference type="Proteomes" id="UP000647491">
    <property type="component" value="Unassembled WGS sequence"/>
</dbReference>
<reference evidence="7 8" key="1">
    <citation type="submission" date="2020-08" db="EMBL/GenBank/DDBJ databases">
        <title>Genome public.</title>
        <authorList>
            <person name="Liu C."/>
            <person name="Sun Q."/>
        </authorList>
    </citation>
    <scope>NUCLEOTIDE SEQUENCE [LARGE SCALE GENOMIC DNA]</scope>
    <source>
        <strain evidence="7 8">BX10</strain>
    </source>
</reference>
<evidence type="ECO:0000256" key="1">
    <source>
        <dbReference type="ARBA" id="ARBA00002388"/>
    </source>
</evidence>
<proteinExistence type="inferred from homology"/>
<keyword evidence="8" id="KW-1185">Reference proteome</keyword>
<comment type="caution">
    <text evidence="7">The sequence shown here is derived from an EMBL/GenBank/DDBJ whole genome shotgun (WGS) entry which is preliminary data.</text>
</comment>
<dbReference type="CDD" id="cd00317">
    <property type="entry name" value="cyclophilin"/>
    <property type="match status" value="1"/>
</dbReference>
<dbReference type="GO" id="GO:0016853">
    <property type="term" value="F:isomerase activity"/>
    <property type="evidence" value="ECO:0007669"/>
    <property type="project" value="UniProtKB-KW"/>
</dbReference>
<dbReference type="PANTHER" id="PTHR45625">
    <property type="entry name" value="PEPTIDYL-PROLYL CIS-TRANS ISOMERASE-RELATED"/>
    <property type="match status" value="1"/>
</dbReference>
<comment type="catalytic activity">
    <reaction evidence="5">
        <text>[protein]-peptidylproline (omega=180) = [protein]-peptidylproline (omega=0)</text>
        <dbReference type="Rhea" id="RHEA:16237"/>
        <dbReference type="Rhea" id="RHEA-COMP:10747"/>
        <dbReference type="Rhea" id="RHEA-COMP:10748"/>
        <dbReference type="ChEBI" id="CHEBI:83833"/>
        <dbReference type="ChEBI" id="CHEBI:83834"/>
        <dbReference type="EC" id="5.2.1.8"/>
    </reaction>
</comment>
<accession>A0ABR7NQX8</accession>
<protein>
    <recommendedName>
        <fullName evidence="5">Peptidyl-prolyl cis-trans isomerase</fullName>
        <shortName evidence="5">PPIase</shortName>
        <ecNumber evidence="5">5.2.1.8</ecNumber>
    </recommendedName>
</protein>
<evidence type="ECO:0000313" key="7">
    <source>
        <dbReference type="EMBL" id="MBC8597971.1"/>
    </source>
</evidence>
<sequence>MKNPVVTIEMMNGDIIKAELYPEVAPNTVNNFLNLVNKGFYNGLIFHRVIKGFMIQSGCPDGNGMGGPGYCIKGEFSHNGFQNDLAHTPGVLSMARAMNPNSAGSQFFIMHEAAPYLNGEYAAFGQVIEGMDVVNTIAEVRTDYSDRPMKEQKIKSITAETFGETYPEPEKC</sequence>
<evidence type="ECO:0000259" key="6">
    <source>
        <dbReference type="PROSITE" id="PS50072"/>
    </source>
</evidence>
<dbReference type="EMBL" id="JACRTJ010000005">
    <property type="protein sequence ID" value="MBC8597971.1"/>
    <property type="molecule type" value="Genomic_DNA"/>
</dbReference>